<protein>
    <submittedName>
        <fullName evidence="1">Uncharacterized protein</fullName>
    </submittedName>
</protein>
<name>A0A843VP22_COLES</name>
<dbReference type="Proteomes" id="UP000652761">
    <property type="component" value="Unassembled WGS sequence"/>
</dbReference>
<evidence type="ECO:0000313" key="1">
    <source>
        <dbReference type="EMBL" id="MQL97705.1"/>
    </source>
</evidence>
<accession>A0A843VP22</accession>
<dbReference type="AlphaFoldDB" id="A0A843VP22"/>
<reference evidence="1" key="1">
    <citation type="submission" date="2017-07" db="EMBL/GenBank/DDBJ databases">
        <title>Taro Niue Genome Assembly and Annotation.</title>
        <authorList>
            <person name="Atibalentja N."/>
            <person name="Keating K."/>
            <person name="Fields C.J."/>
        </authorList>
    </citation>
    <scope>NUCLEOTIDE SEQUENCE</scope>
    <source>
        <strain evidence="1">Niue_2</strain>
        <tissue evidence="1">Leaf</tissue>
    </source>
</reference>
<organism evidence="1 2">
    <name type="scientific">Colocasia esculenta</name>
    <name type="common">Wild taro</name>
    <name type="synonym">Arum esculentum</name>
    <dbReference type="NCBI Taxonomy" id="4460"/>
    <lineage>
        <taxon>Eukaryota</taxon>
        <taxon>Viridiplantae</taxon>
        <taxon>Streptophyta</taxon>
        <taxon>Embryophyta</taxon>
        <taxon>Tracheophyta</taxon>
        <taxon>Spermatophyta</taxon>
        <taxon>Magnoliopsida</taxon>
        <taxon>Liliopsida</taxon>
        <taxon>Araceae</taxon>
        <taxon>Aroideae</taxon>
        <taxon>Colocasieae</taxon>
        <taxon>Colocasia</taxon>
    </lineage>
</organism>
<sequence>MSPGILAIVDYVTRTILAIVDLVARTILAIVDPIAKTILAETNKLQTINLIVLGIWDLKDFSIFI</sequence>
<proteinExistence type="predicted"/>
<keyword evidence="2" id="KW-1185">Reference proteome</keyword>
<gene>
    <name evidence="1" type="ORF">Taro_030400</name>
</gene>
<evidence type="ECO:0000313" key="2">
    <source>
        <dbReference type="Proteomes" id="UP000652761"/>
    </source>
</evidence>
<dbReference type="EMBL" id="NMUH01002087">
    <property type="protein sequence ID" value="MQL97705.1"/>
    <property type="molecule type" value="Genomic_DNA"/>
</dbReference>
<comment type="caution">
    <text evidence="1">The sequence shown here is derived from an EMBL/GenBank/DDBJ whole genome shotgun (WGS) entry which is preliminary data.</text>
</comment>